<sequence>MIVSISRNSDCNCMRVQRLKLRQKLLNIGEVLKIKVCEGRVGTISAKKKIAELLFENCTDCSRMAAIPQGAFAACKVRRNLQRNSMITSIEDRERTGKESKFNMRPPLEGWELTPLKYNSKLMNSIWGMYNRYSVHNFKKNTDSNDGVFGTFVAVWKTISHCRVPATNSVTATAVTKNNS</sequence>
<dbReference type="AlphaFoldDB" id="A0AAJ7J817"/>
<evidence type="ECO:0000313" key="1">
    <source>
        <dbReference type="Proteomes" id="UP000694925"/>
    </source>
</evidence>
<keyword evidence="1" id="KW-1185">Reference proteome</keyword>
<evidence type="ECO:0000313" key="2">
    <source>
        <dbReference type="RefSeq" id="XP_017887011.1"/>
    </source>
</evidence>
<gene>
    <name evidence="2" type="primary">LOC108629123</name>
</gene>
<organism evidence="1 2">
    <name type="scientific">Ceratina calcarata</name>
    <dbReference type="NCBI Taxonomy" id="156304"/>
    <lineage>
        <taxon>Eukaryota</taxon>
        <taxon>Metazoa</taxon>
        <taxon>Ecdysozoa</taxon>
        <taxon>Arthropoda</taxon>
        <taxon>Hexapoda</taxon>
        <taxon>Insecta</taxon>
        <taxon>Pterygota</taxon>
        <taxon>Neoptera</taxon>
        <taxon>Endopterygota</taxon>
        <taxon>Hymenoptera</taxon>
        <taxon>Apocrita</taxon>
        <taxon>Aculeata</taxon>
        <taxon>Apoidea</taxon>
        <taxon>Anthophila</taxon>
        <taxon>Apidae</taxon>
        <taxon>Ceratina</taxon>
        <taxon>Zadontomerus</taxon>
    </lineage>
</organism>
<dbReference type="RefSeq" id="XP_017887011.1">
    <property type="nucleotide sequence ID" value="XM_018031522.2"/>
</dbReference>
<name>A0AAJ7J817_9HYME</name>
<accession>A0AAJ7J817</accession>
<reference evidence="2" key="1">
    <citation type="submission" date="2025-08" db="UniProtKB">
        <authorList>
            <consortium name="RefSeq"/>
        </authorList>
    </citation>
    <scope>IDENTIFICATION</scope>
    <source>
        <tissue evidence="2">Whole body</tissue>
    </source>
</reference>
<dbReference type="KEGG" id="ccal:108629123"/>
<proteinExistence type="predicted"/>
<dbReference type="Proteomes" id="UP000694925">
    <property type="component" value="Unplaced"/>
</dbReference>
<protein>
    <submittedName>
        <fullName evidence="2">Uncharacterized protein LOC108629123</fullName>
    </submittedName>
</protein>
<dbReference type="GeneID" id="108629123"/>